<dbReference type="Gene3D" id="3.40.50.2300">
    <property type="match status" value="1"/>
</dbReference>
<reference evidence="3" key="1">
    <citation type="journal article" date="2015" name="Nature">
        <title>Complex archaea that bridge the gap between prokaryotes and eukaryotes.</title>
        <authorList>
            <person name="Spang A."/>
            <person name="Saw J.H."/>
            <person name="Jorgensen S.L."/>
            <person name="Zaremba-Niedzwiedzka K."/>
            <person name="Martijn J."/>
            <person name="Lind A.E."/>
            <person name="van Eijk R."/>
            <person name="Schleper C."/>
            <person name="Guy L."/>
            <person name="Ettema T.J."/>
        </authorList>
    </citation>
    <scope>NUCLEOTIDE SEQUENCE</scope>
</reference>
<comment type="caution">
    <text evidence="3">The sequence shown here is derived from an EMBL/GenBank/DDBJ whole genome shotgun (WGS) entry which is preliminary data.</text>
</comment>
<evidence type="ECO:0000259" key="2">
    <source>
        <dbReference type="PROSITE" id="PS50110"/>
    </source>
</evidence>
<dbReference type="InterPro" id="IPR011006">
    <property type="entry name" value="CheY-like_superfamily"/>
</dbReference>
<name>A0A0F9CV39_9ZZZZ</name>
<dbReference type="SMART" id="SM00448">
    <property type="entry name" value="REC"/>
    <property type="match status" value="1"/>
</dbReference>
<proteinExistence type="predicted"/>
<sequence length="121" mass="13452">MARSVMVVEDSKSMRQLVSFSLEDSGFSVVTAENGQDALDKLNGSPPSVIITDLNMPVMNGIDFIKNLRMKDGYKYLPVIMLTTESQEQKRQEGKKAGASGWMVKPFTPEQLINVVKKLAR</sequence>
<evidence type="ECO:0000313" key="3">
    <source>
        <dbReference type="EMBL" id="KKL53129.1"/>
    </source>
</evidence>
<evidence type="ECO:0000256" key="1">
    <source>
        <dbReference type="ARBA" id="ARBA00022553"/>
    </source>
</evidence>
<gene>
    <name evidence="3" type="ORF">LCGC14_2278540</name>
</gene>
<dbReference type="PANTHER" id="PTHR44591">
    <property type="entry name" value="STRESS RESPONSE REGULATOR PROTEIN 1"/>
    <property type="match status" value="1"/>
</dbReference>
<dbReference type="PANTHER" id="PTHR44591:SF25">
    <property type="entry name" value="CHEMOTAXIS TWO-COMPONENT RESPONSE REGULATOR"/>
    <property type="match status" value="1"/>
</dbReference>
<protein>
    <recommendedName>
        <fullName evidence="2">Response regulatory domain-containing protein</fullName>
    </recommendedName>
</protein>
<dbReference type="SUPFAM" id="SSF52172">
    <property type="entry name" value="CheY-like"/>
    <property type="match status" value="1"/>
</dbReference>
<dbReference type="Pfam" id="PF00072">
    <property type="entry name" value="Response_reg"/>
    <property type="match status" value="1"/>
</dbReference>
<dbReference type="PROSITE" id="PS50110">
    <property type="entry name" value="RESPONSE_REGULATORY"/>
    <property type="match status" value="1"/>
</dbReference>
<organism evidence="3">
    <name type="scientific">marine sediment metagenome</name>
    <dbReference type="NCBI Taxonomy" id="412755"/>
    <lineage>
        <taxon>unclassified sequences</taxon>
        <taxon>metagenomes</taxon>
        <taxon>ecological metagenomes</taxon>
    </lineage>
</organism>
<keyword evidence="1" id="KW-0597">Phosphoprotein</keyword>
<dbReference type="AlphaFoldDB" id="A0A0F9CV39"/>
<dbReference type="EMBL" id="LAZR01031647">
    <property type="protein sequence ID" value="KKL53129.1"/>
    <property type="molecule type" value="Genomic_DNA"/>
</dbReference>
<accession>A0A0F9CV39</accession>
<feature type="domain" description="Response regulatory" evidence="2">
    <location>
        <begin position="4"/>
        <end position="120"/>
    </location>
</feature>
<dbReference type="GO" id="GO:0000160">
    <property type="term" value="P:phosphorelay signal transduction system"/>
    <property type="evidence" value="ECO:0007669"/>
    <property type="project" value="InterPro"/>
</dbReference>
<dbReference type="InterPro" id="IPR001789">
    <property type="entry name" value="Sig_transdc_resp-reg_receiver"/>
</dbReference>
<dbReference type="InterPro" id="IPR050595">
    <property type="entry name" value="Bact_response_regulator"/>
</dbReference>